<dbReference type="Proteomes" id="UP000014978">
    <property type="component" value="Unassembled WGS sequence"/>
</dbReference>
<dbReference type="VEuPathDB" id="MicrosporidiaDB:SLOPH_439"/>
<feature type="coiled-coil region" evidence="3">
    <location>
        <begin position="61"/>
        <end position="104"/>
    </location>
</feature>
<sequence length="166" mass="19949">MNKRKLMPNGPTKPLSGYFKFCAEQRKKLSDEIKNLSVGDQAKKFSVLWSEVDDSDKERLNKEYLEKMKIYNEEMKVYKNTDEYKNAMEEIKKKKNKKEKTKVKKRPNAYNLFMKEEFEKMKENQQEVKFNEAIKEISGKWKGLDDEEKKKYKTMAEEFEVGEKEE</sequence>
<evidence type="ECO:0000256" key="2">
    <source>
        <dbReference type="PROSITE-ProRule" id="PRU00267"/>
    </source>
</evidence>
<dbReference type="OMA" id="EMAIYKG"/>
<dbReference type="Pfam" id="PF09011">
    <property type="entry name" value="HMG_box_2"/>
    <property type="match status" value="1"/>
</dbReference>
<feature type="DNA-binding region" description="HMG box" evidence="2">
    <location>
        <begin position="103"/>
        <end position="166"/>
    </location>
</feature>
<dbReference type="Pfam" id="PF00505">
    <property type="entry name" value="HMG_box"/>
    <property type="match status" value="1"/>
</dbReference>
<keyword evidence="2" id="KW-0539">Nucleus</keyword>
<feature type="domain" description="HMG box" evidence="4">
    <location>
        <begin position="103"/>
        <end position="166"/>
    </location>
</feature>
<accession>S7XS84</accession>
<feature type="domain" description="HMG box" evidence="4">
    <location>
        <begin position="11"/>
        <end position="79"/>
    </location>
</feature>
<feature type="DNA-binding region" description="HMG box" evidence="2">
    <location>
        <begin position="11"/>
        <end position="79"/>
    </location>
</feature>
<gene>
    <name evidence="5" type="ORF">SLOPH_439</name>
</gene>
<dbReference type="PROSITE" id="PS50118">
    <property type="entry name" value="HMG_BOX_2"/>
    <property type="match status" value="2"/>
</dbReference>
<proteinExistence type="predicted"/>
<name>S7XS84_SPRLO</name>
<evidence type="ECO:0000259" key="4">
    <source>
        <dbReference type="PROSITE" id="PS50118"/>
    </source>
</evidence>
<protein>
    <submittedName>
        <fullName evidence="5">HMG box protein</fullName>
    </submittedName>
</protein>
<dbReference type="HOGENOM" id="CLU_124554_1_0_1"/>
<dbReference type="Gene3D" id="1.10.30.10">
    <property type="entry name" value="High mobility group box domain"/>
    <property type="match status" value="2"/>
</dbReference>
<dbReference type="STRING" id="1358809.S7XS84"/>
<dbReference type="CDD" id="cd00084">
    <property type="entry name" value="HMG-box_SF"/>
    <property type="match status" value="1"/>
</dbReference>
<dbReference type="SMART" id="SM00398">
    <property type="entry name" value="HMG"/>
    <property type="match status" value="2"/>
</dbReference>
<dbReference type="CDD" id="cd22012">
    <property type="entry name" value="HMG-box_ABF2_IXR1-like_rpt2"/>
    <property type="match status" value="1"/>
</dbReference>
<dbReference type="InterPro" id="IPR036910">
    <property type="entry name" value="HMG_box_dom_sf"/>
</dbReference>
<dbReference type="EMBL" id="ATCN01000571">
    <property type="protein sequence ID" value="EPR78763.1"/>
    <property type="molecule type" value="Genomic_DNA"/>
</dbReference>
<keyword evidence="6" id="KW-1185">Reference proteome</keyword>
<dbReference type="InParanoid" id="S7XS84"/>
<dbReference type="GO" id="GO:0005634">
    <property type="term" value="C:nucleus"/>
    <property type="evidence" value="ECO:0007669"/>
    <property type="project" value="UniProtKB-UniRule"/>
</dbReference>
<evidence type="ECO:0000313" key="6">
    <source>
        <dbReference type="Proteomes" id="UP000014978"/>
    </source>
</evidence>
<dbReference type="InterPro" id="IPR050342">
    <property type="entry name" value="HMGB"/>
</dbReference>
<dbReference type="AlphaFoldDB" id="S7XS84"/>
<dbReference type="OrthoDB" id="1919336at2759"/>
<comment type="caution">
    <text evidence="5">The sequence shown here is derived from an EMBL/GenBank/DDBJ whole genome shotgun (WGS) entry which is preliminary data.</text>
</comment>
<evidence type="ECO:0000313" key="5">
    <source>
        <dbReference type="EMBL" id="EPR78763.1"/>
    </source>
</evidence>
<keyword evidence="3" id="KW-0175">Coiled coil</keyword>
<reference evidence="6" key="1">
    <citation type="journal article" date="2013" name="PLoS Genet.">
        <title>The genome of Spraguea lophii and the basis of host-microsporidian interactions.</title>
        <authorList>
            <person name="Campbell S.E."/>
            <person name="Williams T.A."/>
            <person name="Yousuf A."/>
            <person name="Soanes D.M."/>
            <person name="Paszkiewicz K.H."/>
            <person name="Williams B.A.P."/>
        </authorList>
    </citation>
    <scope>NUCLEOTIDE SEQUENCE [LARGE SCALE GENOMIC DNA]</scope>
    <source>
        <strain evidence="6">42_110</strain>
    </source>
</reference>
<evidence type="ECO:0000256" key="3">
    <source>
        <dbReference type="SAM" id="Coils"/>
    </source>
</evidence>
<dbReference type="PANTHER" id="PTHR48112">
    <property type="entry name" value="HIGH MOBILITY GROUP PROTEIN DSP1"/>
    <property type="match status" value="1"/>
</dbReference>
<keyword evidence="1 2" id="KW-0238">DNA-binding</keyword>
<organism evidence="5 6">
    <name type="scientific">Spraguea lophii (strain 42_110)</name>
    <name type="common">Microsporidian parasite</name>
    <dbReference type="NCBI Taxonomy" id="1358809"/>
    <lineage>
        <taxon>Eukaryota</taxon>
        <taxon>Fungi</taxon>
        <taxon>Fungi incertae sedis</taxon>
        <taxon>Microsporidia</taxon>
        <taxon>Spragueidae</taxon>
        <taxon>Spraguea</taxon>
    </lineage>
</organism>
<dbReference type="SUPFAM" id="SSF47095">
    <property type="entry name" value="HMG-box"/>
    <property type="match status" value="2"/>
</dbReference>
<dbReference type="InterPro" id="IPR009071">
    <property type="entry name" value="HMG_box_dom"/>
</dbReference>
<evidence type="ECO:0000256" key="1">
    <source>
        <dbReference type="ARBA" id="ARBA00023125"/>
    </source>
</evidence>
<dbReference type="GO" id="GO:0003677">
    <property type="term" value="F:DNA binding"/>
    <property type="evidence" value="ECO:0007669"/>
    <property type="project" value="UniProtKB-UniRule"/>
</dbReference>